<dbReference type="PANTHER" id="PTHR33121:SF23">
    <property type="entry name" value="CYCLIC DI-GMP PHOSPHODIESTERASE PDEB"/>
    <property type="match status" value="1"/>
</dbReference>
<proteinExistence type="predicted"/>
<organism evidence="2 3">
    <name type="scientific">Burkholderia gladioli (strain BSR3)</name>
    <dbReference type="NCBI Taxonomy" id="999541"/>
    <lineage>
        <taxon>Bacteria</taxon>
        <taxon>Pseudomonadati</taxon>
        <taxon>Pseudomonadota</taxon>
        <taxon>Betaproteobacteria</taxon>
        <taxon>Burkholderiales</taxon>
        <taxon>Burkholderiaceae</taxon>
        <taxon>Burkholderia</taxon>
    </lineage>
</organism>
<dbReference type="SUPFAM" id="SSF141868">
    <property type="entry name" value="EAL domain-like"/>
    <property type="match status" value="1"/>
</dbReference>
<dbReference type="STRING" id="999541.bgla_2g16500"/>
<dbReference type="PROSITE" id="PS50883">
    <property type="entry name" value="EAL"/>
    <property type="match status" value="1"/>
</dbReference>
<evidence type="ECO:0000313" key="2">
    <source>
        <dbReference type="EMBL" id="AEA64095.1"/>
    </source>
</evidence>
<dbReference type="AlphaFoldDB" id="F2LND2"/>
<dbReference type="PANTHER" id="PTHR33121">
    <property type="entry name" value="CYCLIC DI-GMP PHOSPHODIESTERASE PDEF"/>
    <property type="match status" value="1"/>
</dbReference>
<dbReference type="Pfam" id="PF00563">
    <property type="entry name" value="EAL"/>
    <property type="match status" value="1"/>
</dbReference>
<dbReference type="InterPro" id="IPR001633">
    <property type="entry name" value="EAL_dom"/>
</dbReference>
<evidence type="ECO:0000259" key="1">
    <source>
        <dbReference type="PROSITE" id="PS50883"/>
    </source>
</evidence>
<protein>
    <submittedName>
        <fullName evidence="2">Diguanylate phosphodiesterase</fullName>
    </submittedName>
</protein>
<dbReference type="KEGG" id="bgd:bgla_2g16500"/>
<dbReference type="Gene3D" id="3.20.20.450">
    <property type="entry name" value="EAL domain"/>
    <property type="match status" value="1"/>
</dbReference>
<feature type="domain" description="EAL" evidence="1">
    <location>
        <begin position="18"/>
        <end position="258"/>
    </location>
</feature>
<sequence>MRGLMGSSGHVTPPSQQMLARERASVCSLVDRRLYLESEPVRDISCSDISLYEECLARLWLDGESVPPTDFLPRIERLKLMRWFDGMVVDRLIQRLREHPYRVLGCNISGASTGGDARWKKTLQVLSDEPTVASRLVIEITESEPIDPDLGVALVRELQQLGCRVAVDDFGARYGMQTARAIRYPDIVKIDASFLVGARGNSTDGARRLSAMVKLAKQTGGEVVIEGVETQEDLDQVKRQGIRWGQGYLFVAKADTSL</sequence>
<dbReference type="GO" id="GO:0071111">
    <property type="term" value="F:cyclic-guanylate-specific phosphodiesterase activity"/>
    <property type="evidence" value="ECO:0007669"/>
    <property type="project" value="InterPro"/>
</dbReference>
<reference evidence="2 3" key="1">
    <citation type="journal article" date="2011" name="J. Bacteriol.">
        <title>Complete genome sequence of Burkholderia gladioli BSR3.</title>
        <authorList>
            <person name="Seo Y.S."/>
            <person name="Lim J."/>
            <person name="Choi B.S."/>
            <person name="Kim H."/>
            <person name="Goo E."/>
            <person name="Lee B."/>
            <person name="Lim J.S."/>
            <person name="Choi I.Y."/>
            <person name="Moon J.S."/>
            <person name="Kim J."/>
            <person name="Hwang I."/>
        </authorList>
    </citation>
    <scope>NUCLEOTIDE SEQUENCE [LARGE SCALE GENOMIC DNA]</scope>
    <source>
        <strain evidence="2 3">BSR3</strain>
    </source>
</reference>
<dbReference type="RefSeq" id="WP_013690422.1">
    <property type="nucleotide sequence ID" value="NC_015376.1"/>
</dbReference>
<dbReference type="eggNOG" id="COG2200">
    <property type="taxonomic scope" value="Bacteria"/>
</dbReference>
<keyword evidence="3" id="KW-1185">Reference proteome</keyword>
<dbReference type="InterPro" id="IPR050706">
    <property type="entry name" value="Cyclic-di-GMP_PDE-like"/>
</dbReference>
<dbReference type="Proteomes" id="UP000008316">
    <property type="component" value="Chromosome 2"/>
</dbReference>
<accession>F2LND2</accession>
<dbReference type="InterPro" id="IPR035919">
    <property type="entry name" value="EAL_sf"/>
</dbReference>
<dbReference type="SMART" id="SM00052">
    <property type="entry name" value="EAL"/>
    <property type="match status" value="1"/>
</dbReference>
<name>F2LND2_BURGS</name>
<dbReference type="CDD" id="cd01948">
    <property type="entry name" value="EAL"/>
    <property type="match status" value="1"/>
</dbReference>
<evidence type="ECO:0000313" key="3">
    <source>
        <dbReference type="Proteomes" id="UP000008316"/>
    </source>
</evidence>
<dbReference type="HOGENOM" id="CLU_000445_70_18_4"/>
<dbReference type="EMBL" id="CP002600">
    <property type="protein sequence ID" value="AEA64095.1"/>
    <property type="molecule type" value="Genomic_DNA"/>
</dbReference>
<gene>
    <name evidence="2" type="ordered locus">bgla_2g16500</name>
</gene>